<keyword evidence="1 2" id="KW-0862">Zinc</keyword>
<dbReference type="Proteomes" id="UP001591681">
    <property type="component" value="Unassembled WGS sequence"/>
</dbReference>
<comment type="cofactor">
    <cofactor evidence="1 2">
        <name>Zn(2+)</name>
        <dbReference type="ChEBI" id="CHEBI:29105"/>
    </cofactor>
    <text evidence="1 2">Binds 1 zinc ion per subunit.</text>
</comment>
<dbReference type="EC" id="3.4.24.-" evidence="2"/>
<dbReference type="EMBL" id="JBHFQA010000004">
    <property type="protein sequence ID" value="KAL2099729.1"/>
    <property type="molecule type" value="Genomic_DNA"/>
</dbReference>
<keyword evidence="1 2" id="KW-0479">Metal-binding</keyword>
<accession>A0ABD1KKL4</accession>
<dbReference type="SUPFAM" id="SSF55486">
    <property type="entry name" value="Metalloproteases ('zincins'), catalytic domain"/>
    <property type="match status" value="1"/>
</dbReference>
<feature type="signal peptide" evidence="2">
    <location>
        <begin position="1"/>
        <end position="30"/>
    </location>
</feature>
<dbReference type="InterPro" id="IPR034035">
    <property type="entry name" value="Astacin-like_dom"/>
</dbReference>
<feature type="active site" evidence="1">
    <location>
        <position position="191"/>
    </location>
</feature>
<dbReference type="PANTHER" id="PTHR10127">
    <property type="entry name" value="DISCOIDIN, CUB, EGF, LAMININ , AND ZINC METALLOPROTEASE DOMAIN CONTAINING"/>
    <property type="match status" value="1"/>
</dbReference>
<protein>
    <recommendedName>
        <fullName evidence="2">Metalloendopeptidase</fullName>
        <ecNumber evidence="2">3.4.24.-</ecNumber>
    </recommendedName>
</protein>
<dbReference type="PROSITE" id="PS51864">
    <property type="entry name" value="ASTACIN"/>
    <property type="match status" value="1"/>
</dbReference>
<dbReference type="CDD" id="cd04280">
    <property type="entry name" value="ZnMc_astacin_like"/>
    <property type="match status" value="1"/>
</dbReference>
<keyword evidence="2" id="KW-0732">Signal</keyword>
<keyword evidence="1 2" id="KW-0378">Hydrolase</keyword>
<sequence length="307" mass="34323">MCLSHISLAFLTFVALCAILIVLNCDIVTCGPLRRAPEDNDTKGTVKINLKTDVDRPAFHGNRKNGVFYLPNINPEIINGLIDSDGDMVTEGDIFVQYDRNAVENRWPSVKGKVSLPYVISSELASKADDILEAMNMISNKTCVRFHKLKNEQDYLDFQPAYGCASFIGFLGGAQPVYVGLRCTPGNIVHELLHALGFYHEHSRKDRDNHIEIIYENIIEGKERNFRKAEGDTQDLPYDLGSILHYGSLFFSSNGSPTVVSKKKNLELGQRTHLSELDVQRIQKLYHCVSQKGEGGDSDGHGDKKIH</sequence>
<dbReference type="InterPro" id="IPR006026">
    <property type="entry name" value="Peptidase_Metallo"/>
</dbReference>
<keyword evidence="5" id="KW-1185">Reference proteome</keyword>
<dbReference type="PRINTS" id="PR00480">
    <property type="entry name" value="ASTACIN"/>
</dbReference>
<dbReference type="SMART" id="SM00235">
    <property type="entry name" value="ZnMc"/>
    <property type="match status" value="1"/>
</dbReference>
<evidence type="ECO:0000259" key="3">
    <source>
        <dbReference type="PROSITE" id="PS51864"/>
    </source>
</evidence>
<evidence type="ECO:0000256" key="2">
    <source>
        <dbReference type="RuleBase" id="RU361183"/>
    </source>
</evidence>
<dbReference type="InterPro" id="IPR024079">
    <property type="entry name" value="MetalloPept_cat_dom_sf"/>
</dbReference>
<proteinExistence type="predicted"/>
<organism evidence="4 5">
    <name type="scientific">Coilia grayii</name>
    <name type="common">Gray's grenadier anchovy</name>
    <dbReference type="NCBI Taxonomy" id="363190"/>
    <lineage>
        <taxon>Eukaryota</taxon>
        <taxon>Metazoa</taxon>
        <taxon>Chordata</taxon>
        <taxon>Craniata</taxon>
        <taxon>Vertebrata</taxon>
        <taxon>Euteleostomi</taxon>
        <taxon>Actinopterygii</taxon>
        <taxon>Neopterygii</taxon>
        <taxon>Teleostei</taxon>
        <taxon>Clupei</taxon>
        <taxon>Clupeiformes</taxon>
        <taxon>Clupeoidei</taxon>
        <taxon>Engraulidae</taxon>
        <taxon>Coilinae</taxon>
        <taxon>Coilia</taxon>
    </lineage>
</organism>
<dbReference type="Gene3D" id="3.40.390.10">
    <property type="entry name" value="Collagenase (Catalytic Domain)"/>
    <property type="match status" value="1"/>
</dbReference>
<feature type="binding site" evidence="1">
    <location>
        <position position="194"/>
    </location>
    <ligand>
        <name>Zn(2+)</name>
        <dbReference type="ChEBI" id="CHEBI:29105"/>
        <note>catalytic</note>
    </ligand>
</feature>
<feature type="binding site" evidence="1">
    <location>
        <position position="200"/>
    </location>
    <ligand>
        <name>Zn(2+)</name>
        <dbReference type="ChEBI" id="CHEBI:29105"/>
        <note>catalytic</note>
    </ligand>
</feature>
<evidence type="ECO:0000313" key="5">
    <source>
        <dbReference type="Proteomes" id="UP001591681"/>
    </source>
</evidence>
<dbReference type="InterPro" id="IPR001506">
    <property type="entry name" value="Peptidase_M12A"/>
</dbReference>
<gene>
    <name evidence="4" type="ORF">ACEWY4_004123</name>
</gene>
<dbReference type="GO" id="GO:0008270">
    <property type="term" value="F:zinc ion binding"/>
    <property type="evidence" value="ECO:0007669"/>
    <property type="project" value="UniProtKB-UniRule"/>
</dbReference>
<feature type="chain" id="PRO_5044525677" description="Metalloendopeptidase" evidence="2">
    <location>
        <begin position="31"/>
        <end position="307"/>
    </location>
</feature>
<name>A0ABD1KKL4_9TELE</name>
<feature type="binding site" evidence="1">
    <location>
        <position position="190"/>
    </location>
    <ligand>
        <name>Zn(2+)</name>
        <dbReference type="ChEBI" id="CHEBI:29105"/>
        <note>catalytic</note>
    </ligand>
</feature>
<comment type="caution">
    <text evidence="1">Lacks conserved residue(s) required for the propagation of feature annotation.</text>
</comment>
<dbReference type="GO" id="GO:0006508">
    <property type="term" value="P:proteolysis"/>
    <property type="evidence" value="ECO:0007669"/>
    <property type="project" value="UniProtKB-KW"/>
</dbReference>
<reference evidence="4 5" key="1">
    <citation type="submission" date="2024-09" db="EMBL/GenBank/DDBJ databases">
        <title>A chromosome-level genome assembly of Gray's grenadier anchovy, Coilia grayii.</title>
        <authorList>
            <person name="Fu Z."/>
        </authorList>
    </citation>
    <scope>NUCLEOTIDE SEQUENCE [LARGE SCALE GENOMIC DNA]</scope>
    <source>
        <strain evidence="4">G4</strain>
        <tissue evidence="4">Muscle</tissue>
    </source>
</reference>
<feature type="domain" description="Peptidase M12A" evidence="3">
    <location>
        <begin position="101"/>
        <end position="289"/>
    </location>
</feature>
<dbReference type="FunFam" id="3.40.390.10:FF:000065">
    <property type="entry name" value="Metalloendopeptidase"/>
    <property type="match status" value="1"/>
</dbReference>
<keyword evidence="1 2" id="KW-0645">Protease</keyword>
<evidence type="ECO:0000256" key="1">
    <source>
        <dbReference type="PROSITE-ProRule" id="PRU01211"/>
    </source>
</evidence>
<dbReference type="AlphaFoldDB" id="A0ABD1KKL4"/>
<dbReference type="GO" id="GO:0004222">
    <property type="term" value="F:metalloendopeptidase activity"/>
    <property type="evidence" value="ECO:0007669"/>
    <property type="project" value="UniProtKB-UniRule"/>
</dbReference>
<dbReference type="Pfam" id="PF01400">
    <property type="entry name" value="Astacin"/>
    <property type="match status" value="1"/>
</dbReference>
<dbReference type="PANTHER" id="PTHR10127:SF870">
    <property type="entry name" value="METALLOENDOPEPTIDASE"/>
    <property type="match status" value="1"/>
</dbReference>
<evidence type="ECO:0000313" key="4">
    <source>
        <dbReference type="EMBL" id="KAL2099729.1"/>
    </source>
</evidence>
<comment type="caution">
    <text evidence="4">The sequence shown here is derived from an EMBL/GenBank/DDBJ whole genome shotgun (WGS) entry which is preliminary data.</text>
</comment>
<keyword evidence="1 2" id="KW-0482">Metalloprotease</keyword>